<keyword evidence="2" id="KW-0472">Membrane</keyword>
<dbReference type="Proteomes" id="UP000023464">
    <property type="component" value="Unassembled WGS sequence"/>
</dbReference>
<dbReference type="AlphaFoldDB" id="A0A022PE35"/>
<proteinExistence type="predicted"/>
<accession>A0A022PE35</accession>
<evidence type="ECO:0000313" key="3">
    <source>
        <dbReference type="EMBL" id="EYU13228.1"/>
    </source>
</evidence>
<comment type="caution">
    <text evidence="3">The sequence shown here is derived from an EMBL/GenBank/DDBJ whole genome shotgun (WGS) entry which is preliminary data.</text>
</comment>
<dbReference type="PATRIC" id="fig|1393736.3.peg.4381"/>
<feature type="region of interest" description="Disordered" evidence="1">
    <location>
        <begin position="116"/>
        <end position="136"/>
    </location>
</feature>
<feature type="transmembrane region" description="Helical" evidence="2">
    <location>
        <begin position="53"/>
        <end position="75"/>
    </location>
</feature>
<evidence type="ECO:0000256" key="2">
    <source>
        <dbReference type="SAM" id="Phobius"/>
    </source>
</evidence>
<evidence type="ECO:0000313" key="4">
    <source>
        <dbReference type="Proteomes" id="UP000023464"/>
    </source>
</evidence>
<keyword evidence="4" id="KW-1185">Reference proteome</keyword>
<gene>
    <name evidence="3" type="ORF">BA1DRAFT_04296</name>
</gene>
<organism evidence="3 4">
    <name type="scientific">Photorhabdus aegyptia</name>
    <dbReference type="NCBI Taxonomy" id="2805098"/>
    <lineage>
        <taxon>Bacteria</taxon>
        <taxon>Pseudomonadati</taxon>
        <taxon>Pseudomonadota</taxon>
        <taxon>Gammaproteobacteria</taxon>
        <taxon>Enterobacterales</taxon>
        <taxon>Morganellaceae</taxon>
        <taxon>Photorhabdus</taxon>
    </lineage>
</organism>
<keyword evidence="2" id="KW-1133">Transmembrane helix</keyword>
<feature type="transmembrane region" description="Helical" evidence="2">
    <location>
        <begin position="20"/>
        <end position="41"/>
    </location>
</feature>
<protein>
    <submittedName>
        <fullName evidence="3">Uncharacterized protein</fullName>
    </submittedName>
</protein>
<feature type="transmembrane region" description="Helical" evidence="2">
    <location>
        <begin position="81"/>
        <end position="99"/>
    </location>
</feature>
<dbReference type="EMBL" id="JFGV01000102">
    <property type="protein sequence ID" value="EYU13228.1"/>
    <property type="molecule type" value="Genomic_DNA"/>
</dbReference>
<reference evidence="3 4" key="1">
    <citation type="submission" date="2014-03" db="EMBL/GenBank/DDBJ databases">
        <title>Draft Genome of Photorhabdus luminescens BA1, an Egyptian Isolate.</title>
        <authorList>
            <person name="Ghazal S."/>
            <person name="Hurst S.G.IV."/>
            <person name="Morris K."/>
            <person name="Thomas K."/>
            <person name="Tisa L.S."/>
        </authorList>
    </citation>
    <scope>NUCLEOTIDE SEQUENCE [LARGE SCALE GENOMIC DNA]</scope>
    <source>
        <strain evidence="3 4">BA1</strain>
    </source>
</reference>
<sequence length="136" mass="15503">MFTIPFDLFGFVDAIRGNPGILIVTAVFGPVGAMLCLLPFARIPGISQVIQTLVISLLTSAFINLLCVVIIYLIFTNDIIRLFWSLIIAQTACLSFWFINKEAVFKLAEQDDAMRQRHSKIERKNNTKKKKRKQRK</sequence>
<keyword evidence="2" id="KW-0812">Transmembrane</keyword>
<evidence type="ECO:0000256" key="1">
    <source>
        <dbReference type="SAM" id="MobiDB-lite"/>
    </source>
</evidence>
<dbReference type="RefSeq" id="WP_036783364.1">
    <property type="nucleotide sequence ID" value="NZ_CAWLTM010000013.1"/>
</dbReference>
<name>A0A022PE35_9GAMM</name>